<dbReference type="PROSITE" id="PS51257">
    <property type="entry name" value="PROKAR_LIPOPROTEIN"/>
    <property type="match status" value="1"/>
</dbReference>
<feature type="chain" id="PRO_5009522844" evidence="1">
    <location>
        <begin position="21"/>
        <end position="94"/>
    </location>
</feature>
<protein>
    <submittedName>
        <fullName evidence="2">Uncharacterized protein</fullName>
    </submittedName>
</protein>
<sequence>MKKILFIMLFLLLAVIVACGGGDDREAKKTQAAAESTITQVATPEPWEITPDGGYESLADPDELTPVPVGCESRLARPSWCPPPDQLSGFPGSP</sequence>
<evidence type="ECO:0000313" key="3">
    <source>
        <dbReference type="Proteomes" id="UP000176854"/>
    </source>
</evidence>
<evidence type="ECO:0000313" key="2">
    <source>
        <dbReference type="EMBL" id="OGG08931.1"/>
    </source>
</evidence>
<reference evidence="2 3" key="1">
    <citation type="journal article" date="2016" name="Nat. Commun.">
        <title>Thousands of microbial genomes shed light on interconnected biogeochemical processes in an aquifer system.</title>
        <authorList>
            <person name="Anantharaman K."/>
            <person name="Brown C.T."/>
            <person name="Hug L.A."/>
            <person name="Sharon I."/>
            <person name="Castelle C.J."/>
            <person name="Probst A.J."/>
            <person name="Thomas B.C."/>
            <person name="Singh A."/>
            <person name="Wilkins M.J."/>
            <person name="Karaoz U."/>
            <person name="Brodie E.L."/>
            <person name="Williams K.H."/>
            <person name="Hubbard S.S."/>
            <person name="Banfield J.F."/>
        </authorList>
    </citation>
    <scope>NUCLEOTIDE SEQUENCE [LARGE SCALE GENOMIC DNA]</scope>
</reference>
<keyword evidence="1" id="KW-0732">Signal</keyword>
<evidence type="ECO:0000256" key="1">
    <source>
        <dbReference type="SAM" id="SignalP"/>
    </source>
</evidence>
<dbReference type="Proteomes" id="UP000176854">
    <property type="component" value="Unassembled WGS sequence"/>
</dbReference>
<feature type="signal peptide" evidence="1">
    <location>
        <begin position="1"/>
        <end position="20"/>
    </location>
</feature>
<name>A0A1F5Z948_9BACT</name>
<proteinExistence type="predicted"/>
<accession>A0A1F5Z948</accession>
<gene>
    <name evidence="2" type="ORF">A2154_04290</name>
</gene>
<dbReference type="AlphaFoldDB" id="A0A1F5Z948"/>
<comment type="caution">
    <text evidence="2">The sequence shown here is derived from an EMBL/GenBank/DDBJ whole genome shotgun (WGS) entry which is preliminary data.</text>
</comment>
<dbReference type="EMBL" id="MFJC01000038">
    <property type="protein sequence ID" value="OGG08931.1"/>
    <property type="molecule type" value="Genomic_DNA"/>
</dbReference>
<organism evidence="2 3">
    <name type="scientific">Candidatus Gottesmanbacteria bacterium RBG_16_43_7</name>
    <dbReference type="NCBI Taxonomy" id="1798373"/>
    <lineage>
        <taxon>Bacteria</taxon>
        <taxon>Candidatus Gottesmaniibacteriota</taxon>
    </lineage>
</organism>